<evidence type="ECO:0000313" key="4">
    <source>
        <dbReference type="Proteomes" id="UP001446871"/>
    </source>
</evidence>
<keyword evidence="4" id="KW-1185">Reference proteome</keyword>
<evidence type="ECO:0000256" key="2">
    <source>
        <dbReference type="SAM" id="MobiDB-lite"/>
    </source>
</evidence>
<keyword evidence="1" id="KW-0175">Coiled coil</keyword>
<feature type="region of interest" description="Disordered" evidence="2">
    <location>
        <begin position="339"/>
        <end position="391"/>
    </location>
</feature>
<protein>
    <submittedName>
        <fullName evidence="3">Uncharacterized protein</fullName>
    </submittedName>
</protein>
<feature type="coiled-coil region" evidence="1">
    <location>
        <begin position="124"/>
        <end position="158"/>
    </location>
</feature>
<reference evidence="3 4" key="1">
    <citation type="submission" date="2023-01" db="EMBL/GenBank/DDBJ databases">
        <title>Analysis of 21 Apiospora genomes using comparative genomics revels a genus with tremendous synthesis potential of carbohydrate active enzymes and secondary metabolites.</title>
        <authorList>
            <person name="Sorensen T."/>
        </authorList>
    </citation>
    <scope>NUCLEOTIDE SEQUENCE [LARGE SCALE GENOMIC DNA]</scope>
    <source>
        <strain evidence="3 4">CBS 83171</strain>
    </source>
</reference>
<feature type="compositionally biased region" description="Polar residues" evidence="2">
    <location>
        <begin position="71"/>
        <end position="90"/>
    </location>
</feature>
<name>A0ABR1TIG2_9PEZI</name>
<comment type="caution">
    <text evidence="3">The sequence shown here is derived from an EMBL/GenBank/DDBJ whole genome shotgun (WGS) entry which is preliminary data.</text>
</comment>
<feature type="region of interest" description="Disordered" evidence="2">
    <location>
        <begin position="507"/>
        <end position="535"/>
    </location>
</feature>
<dbReference type="Proteomes" id="UP001446871">
    <property type="component" value="Unassembled WGS sequence"/>
</dbReference>
<organism evidence="3 4">
    <name type="scientific">Apiospora saccharicola</name>
    <dbReference type="NCBI Taxonomy" id="335842"/>
    <lineage>
        <taxon>Eukaryota</taxon>
        <taxon>Fungi</taxon>
        <taxon>Dikarya</taxon>
        <taxon>Ascomycota</taxon>
        <taxon>Pezizomycotina</taxon>
        <taxon>Sordariomycetes</taxon>
        <taxon>Xylariomycetidae</taxon>
        <taxon>Amphisphaeriales</taxon>
        <taxon>Apiosporaceae</taxon>
        <taxon>Apiospora</taxon>
    </lineage>
</organism>
<evidence type="ECO:0000313" key="3">
    <source>
        <dbReference type="EMBL" id="KAK8046367.1"/>
    </source>
</evidence>
<sequence length="547" mass="62733">MAVEAPSKVQQTQSIPGVTVGSRFVALYLCSTSTEYNLDLITFLAQPKNHGDHRPASPTEQAIPPIPGAYPSQSHETTADVQDVPEQNPQEIEVDENQAEGPNLPEGNEHQEVDFKSKTVSNYLKSIDTEFARLETEYEQLLQDIEKTRRELSTSQRRLIGTQRHIYSLQDHRVHLAADIAGSNFQEILAKVNKWINKYINPIFDDNDCRTRALEYAKYCYFDELLCIVQTDPRLTNVAYLPETEEDVVHACIVHWMTHKIFQDDLRQVDSKLADFIKAQVQALIDKGVPLYAVQTWKAQAYYAWIKTTEYQTEREKRIGILATEVEMDMAMFIKQWKKPQDEHQDECPDKPQVKPSVRPSVQPQTQPPVVQSLRSDTVEPTSAPPPSVQSLRNDIREIITLAFVLKEKMMSSREDFTVEFEHYHPLSEDQEVAQTPIDFKWSECLDLTKNRRIVSPSNLGQDKADQLRALFAKTPGLILRKIKDDDTFAQPKIVRKQCLLVESPKPVKKSRTTLEESARSLEQSTQVKETEPTFFSTFCEEHNKTE</sequence>
<accession>A0ABR1TIG2</accession>
<feature type="region of interest" description="Disordered" evidence="2">
    <location>
        <begin position="49"/>
        <end position="112"/>
    </location>
</feature>
<gene>
    <name evidence="3" type="ORF">PG996_014431</name>
</gene>
<feature type="compositionally biased region" description="Low complexity" evidence="2">
    <location>
        <begin position="356"/>
        <end position="373"/>
    </location>
</feature>
<evidence type="ECO:0000256" key="1">
    <source>
        <dbReference type="SAM" id="Coils"/>
    </source>
</evidence>
<proteinExistence type="predicted"/>
<dbReference type="EMBL" id="JAQQWM010000009">
    <property type="protein sequence ID" value="KAK8046367.1"/>
    <property type="molecule type" value="Genomic_DNA"/>
</dbReference>
<feature type="compositionally biased region" description="Basic and acidic residues" evidence="2">
    <location>
        <begin position="339"/>
        <end position="353"/>
    </location>
</feature>